<dbReference type="InterPro" id="IPR007310">
    <property type="entry name" value="Aerobactin_biosyn_IucA/IucC_N"/>
</dbReference>
<evidence type="ECO:0000313" key="6">
    <source>
        <dbReference type="Proteomes" id="UP001220022"/>
    </source>
</evidence>
<dbReference type="InterPro" id="IPR022770">
    <property type="entry name" value="IucA/IucC-like_C"/>
</dbReference>
<dbReference type="Pfam" id="PF04183">
    <property type="entry name" value="IucA_IucC"/>
    <property type="match status" value="1"/>
</dbReference>
<evidence type="ECO:0000259" key="3">
    <source>
        <dbReference type="Pfam" id="PF04183"/>
    </source>
</evidence>
<keyword evidence="6" id="KW-1185">Reference proteome</keyword>
<feature type="domain" description="Aerobactin siderophore biosynthesis IucA/IucC-like C-terminal" evidence="4">
    <location>
        <begin position="370"/>
        <end position="522"/>
    </location>
</feature>
<dbReference type="RefSeq" id="WP_275813481.1">
    <property type="nucleotide sequence ID" value="NZ_BAAANM010000001.1"/>
</dbReference>
<evidence type="ECO:0000256" key="1">
    <source>
        <dbReference type="ARBA" id="ARBA00004924"/>
    </source>
</evidence>
<dbReference type="PANTHER" id="PTHR34384">
    <property type="entry name" value="L-2,3-DIAMINOPROPANOATE--CITRATE LIGASE"/>
    <property type="match status" value="1"/>
</dbReference>
<accession>A0ABT5YYR6</accession>
<dbReference type="Gene3D" id="6.10.250.3370">
    <property type="match status" value="1"/>
</dbReference>
<evidence type="ECO:0000313" key="5">
    <source>
        <dbReference type="EMBL" id="MDF2256737.1"/>
    </source>
</evidence>
<feature type="domain" description="Aerobactin siderophore biosynthesis IucA/IucC N-terminal" evidence="3">
    <location>
        <begin position="154"/>
        <end position="356"/>
    </location>
</feature>
<comment type="caution">
    <text evidence="5">The sequence shown here is derived from an EMBL/GenBank/DDBJ whole genome shotgun (WGS) entry which is preliminary data.</text>
</comment>
<gene>
    <name evidence="5" type="ORF">P2L57_13680</name>
</gene>
<evidence type="ECO:0000256" key="2">
    <source>
        <dbReference type="ARBA" id="ARBA00007832"/>
    </source>
</evidence>
<dbReference type="PANTHER" id="PTHR34384:SF5">
    <property type="entry name" value="L-2,3-DIAMINOPROPANOATE--CITRATE LIGASE"/>
    <property type="match status" value="1"/>
</dbReference>
<dbReference type="Pfam" id="PF06276">
    <property type="entry name" value="FhuF"/>
    <property type="match status" value="1"/>
</dbReference>
<sequence>MADRSPNGHRSDVRDTVLEEVRTVRPELAAAFSAELAGARAAVLGRLWGAFTREPLPGVGRPGRQGGTLTVSLEDGGRLEGAASCAERFAQVPPDFAVDGPAGPITEPVGLLATLKLCTPGARQLAGELDNSVVNLALARATARCSPRWVRDSIDAEQAVVDGHPQHPCCRTRTGLSVAEVLAYAPEHRSVVDLALLAVSADCWQQAGSWPQELREANRVLVPLHPWQRDHVLPQYPGLTVADRSIGARPLLSLRSLAPLEALPGHHIKTALDVQVTNYRRTISPAEVADGPLLSDLVAAVTDKAGYGDCLGILRELGGGAVRIAGRACPSLAVMVRESCERFVGPGEIAAPITAVYDTDASWAAGDPVTWLVEFAELVLPPALTLLSMGIALEAHGQNTLVVLRDGRPVRVLYRDLDGVRVSRRRLAAHGFELPPLVGDRACEEDEPLRTKLFGALLSGVFGELVAVFSRGHRAEPEELWAAVAGVARRVYAGLRPGGEDEDAFFGDTLPLKATTAMRLADTPGRAQWVRVPNPLAATTCLRDREGRVR</sequence>
<proteinExistence type="inferred from homology"/>
<dbReference type="Gene3D" id="1.10.510.40">
    <property type="match status" value="1"/>
</dbReference>
<evidence type="ECO:0000259" key="4">
    <source>
        <dbReference type="Pfam" id="PF06276"/>
    </source>
</evidence>
<name>A0ABT5YYR6_9ACTN</name>
<reference evidence="5 6" key="1">
    <citation type="submission" date="2023-03" db="EMBL/GenBank/DDBJ databases">
        <title>Draft genome sequence of type strain Streptomyces ferralitis JCM 14344.</title>
        <authorList>
            <person name="Klaysubun C."/>
            <person name="Duangmal K."/>
        </authorList>
    </citation>
    <scope>NUCLEOTIDE SEQUENCE [LARGE SCALE GENOMIC DNA]</scope>
    <source>
        <strain evidence="5 6">JCM 14344</strain>
    </source>
</reference>
<comment type="pathway">
    <text evidence="1">Siderophore biosynthesis.</text>
</comment>
<dbReference type="Proteomes" id="UP001220022">
    <property type="component" value="Unassembled WGS sequence"/>
</dbReference>
<dbReference type="EMBL" id="JARHTQ010000007">
    <property type="protein sequence ID" value="MDF2256737.1"/>
    <property type="molecule type" value="Genomic_DNA"/>
</dbReference>
<comment type="similarity">
    <text evidence="2">Belongs to the IucA/IucC family.</text>
</comment>
<dbReference type="InterPro" id="IPR037455">
    <property type="entry name" value="LucA/IucC-like"/>
</dbReference>
<protein>
    <submittedName>
        <fullName evidence="5">IucA/IucC family protein</fullName>
    </submittedName>
</protein>
<organism evidence="5 6">
    <name type="scientific">Streptantibioticus ferralitis</name>
    <dbReference type="NCBI Taxonomy" id="236510"/>
    <lineage>
        <taxon>Bacteria</taxon>
        <taxon>Bacillati</taxon>
        <taxon>Actinomycetota</taxon>
        <taxon>Actinomycetes</taxon>
        <taxon>Kitasatosporales</taxon>
        <taxon>Streptomycetaceae</taxon>
        <taxon>Streptantibioticus</taxon>
    </lineage>
</organism>